<protein>
    <recommendedName>
        <fullName evidence="8">ZZ-type domain-containing protein</fullName>
    </recommendedName>
</protein>
<evidence type="ECO:0000256" key="5">
    <source>
        <dbReference type="ARBA" id="ARBA00023043"/>
    </source>
</evidence>
<dbReference type="OrthoDB" id="341259at2759"/>
<feature type="repeat" description="ANK" evidence="6">
    <location>
        <begin position="1541"/>
        <end position="1570"/>
    </location>
</feature>
<dbReference type="SMART" id="SM00291">
    <property type="entry name" value="ZnF_ZZ"/>
    <property type="match status" value="1"/>
</dbReference>
<dbReference type="PANTHER" id="PTHR24198:SF193">
    <property type="match status" value="1"/>
</dbReference>
<feature type="compositionally biased region" description="Low complexity" evidence="7">
    <location>
        <begin position="1"/>
        <end position="15"/>
    </location>
</feature>
<dbReference type="SMART" id="SM00248">
    <property type="entry name" value="ANK"/>
    <property type="match status" value="22"/>
</dbReference>
<feature type="compositionally biased region" description="Acidic residues" evidence="7">
    <location>
        <begin position="1796"/>
        <end position="1806"/>
    </location>
</feature>
<dbReference type="InterPro" id="IPR043145">
    <property type="entry name" value="Znf_ZZ_sf"/>
</dbReference>
<dbReference type="Gene3D" id="3.30.60.90">
    <property type="match status" value="1"/>
</dbReference>
<keyword evidence="1" id="KW-0479">Metal-binding</keyword>
<feature type="repeat" description="ANK" evidence="6">
    <location>
        <begin position="1430"/>
        <end position="1462"/>
    </location>
</feature>
<keyword evidence="5 6" id="KW-0040">ANK repeat</keyword>
<dbReference type="SUPFAM" id="SSF57850">
    <property type="entry name" value="RING/U-box"/>
    <property type="match status" value="1"/>
</dbReference>
<dbReference type="CDD" id="cd02249">
    <property type="entry name" value="ZZ"/>
    <property type="match status" value="1"/>
</dbReference>
<keyword evidence="2" id="KW-0677">Repeat</keyword>
<dbReference type="PROSITE" id="PS50088">
    <property type="entry name" value="ANK_REPEAT"/>
    <property type="match status" value="7"/>
</dbReference>
<name>A0A2K0TEB1_9HYPO</name>
<feature type="repeat" description="ANK" evidence="6">
    <location>
        <begin position="1463"/>
        <end position="1495"/>
    </location>
</feature>
<feature type="repeat" description="ANK" evidence="6">
    <location>
        <begin position="1128"/>
        <end position="1157"/>
    </location>
</feature>
<dbReference type="Pfam" id="PF00023">
    <property type="entry name" value="Ank"/>
    <property type="match status" value="1"/>
</dbReference>
<evidence type="ECO:0000256" key="1">
    <source>
        <dbReference type="ARBA" id="ARBA00022723"/>
    </source>
</evidence>
<dbReference type="Pfam" id="PF24883">
    <property type="entry name" value="NPHP3_N"/>
    <property type="match status" value="1"/>
</dbReference>
<evidence type="ECO:0000313" key="10">
    <source>
        <dbReference type="Proteomes" id="UP000236546"/>
    </source>
</evidence>
<feature type="compositionally biased region" description="Basic and acidic residues" evidence="7">
    <location>
        <begin position="1717"/>
        <end position="1735"/>
    </location>
</feature>
<evidence type="ECO:0000256" key="3">
    <source>
        <dbReference type="ARBA" id="ARBA00022771"/>
    </source>
</evidence>
<accession>A0A2K0TEB1</accession>
<organism evidence="9 10">
    <name type="scientific">Trichoderma gamsii</name>
    <dbReference type="NCBI Taxonomy" id="398673"/>
    <lineage>
        <taxon>Eukaryota</taxon>
        <taxon>Fungi</taxon>
        <taxon>Dikarya</taxon>
        <taxon>Ascomycota</taxon>
        <taxon>Pezizomycotina</taxon>
        <taxon>Sordariomycetes</taxon>
        <taxon>Hypocreomycetidae</taxon>
        <taxon>Hypocreales</taxon>
        <taxon>Hypocreaceae</taxon>
        <taxon>Trichoderma</taxon>
    </lineage>
</organism>
<sequence length="1825" mass="202013">MSDSDSSSASSASDSRGGSPEPELAPTAEQEQTTQPVAAGENQDESTPDEYSAGTPESETKPPEEEEEEEEEEQDPDAEPLHVTWKGEGSSEPSDTAVDFVVIHGVYGGWENESQAGPGSGNSEWVASYAASLDSPSRILRFEYEPLQLFCGRKSRQAIRNCALKLLRALAARRRNQTQKRLIMFVAHDVGGLIVKDALSAAAADIASWLDIAEMSRILVFLGTPHRSVDHFGMEDTLSRFLFGSYDSEVAEIRPSASSIPGFAAAAMEINGLFVESKILLRSRAVSVYHQEGSNSKVNKAFDTYSATLGIPMEKRIAEPSDYSDDYSSVTTCLTELLKTFNTKLPADQLRYERTILTLASPIFPLQSSKRDNGVVENSPEIKSWLKHRGPQMLYLHGTKHVRETAEQLFYVMEEHAAKSSTTLVLYFSFDRYDVRCDSLRDMLATFLAQIMCLYPASGDRIRSTFARLEQERGWTEADLIYLFERFRFTDQVDHVMFVINHLDECTKGSRKQFLDNFAYLSQASENSWKVVVTSHKPGALSEELSGPWCINMDLDASEEKLISVADTDSKDDMARLLTARPELHFESRVIEDQQQFIEKFDPLSKHIIWEQAAVREEWPYKTTIEDLLKSLKFDPKASANEDQILEQLLSWVLGNSPEPVVLRQLLTWLLYAVRPLTIWELATVVYLGSDPDEGHASPDSAAIESLVSKIKVWLAGVVVIQHNEVRFWHPRLRNILMGKSEGGEKSASSRFLWNEIKETAHLDIANFCLRYLSQPTVGEYISKTFTATDAVSFESPTFADRGNLCSYALQAWTHHYLLSSPKPDLSKFLPQSSASQLASSWAKGYWALANPITRSTTCLDTLFPIFASLGLLDAIEARDDADTRRGLLEAASKGQSEVVRTLMKKIDVPESTLMDIILAAAAYGNEDMMIDMLDRILSKNPKPDVTTWSPVLLHRSAWIGLDRFADRILDLGYPPDIESSWSSITKASPLSQAARNFHVGMVRTLIKHNADMTSRHLFNRVPIHHVAGQGHAEIAKILAEEGKTDLEVTDEDNKTTLYFGSLWGHHHVVEVLLGLGADPNMGIKPDDTPSSWSPLTVAVDDGYEKCVKLLLDKNANPNLPGPSMWGTALRYAAVKGHLKICQMLIASGADPNSQFISPPILTQMITDYEASENRLEIFDLLLSINADANAKDADGTPVLIHACRSDLAMDLVPKLLEHGAEINGLNSSDQSPLYFAALDKKEDLTKLLIEKGAKVNEVNSDTITPLYFAVPDADIVRILVENGADPNIGKNAGFTSLMHAAWFGYNDSMTLLLEHGAALEEVYDGDDEDQKGWTALTCAASHAPKDTIRILAEHGADFKHVSDKGVPILHVAAQEDDALAALMEYPSRLDVNQVDGDGKSALHYTNVSFYNVKLLVNSGININIQEKTRGDTPISLAAYTGNLERAKYFIKHGANIHLGSPCDGAAIHQACRLSHMDVVKFLVENGANVDQVINYGPCGTPLQAACLQFAVGENRIVDEVVDYLLDHGADVNVEGGFVGSALHAAAYAATPKTIKTLLDKGAKVDIKDSMNRMPIHVGALNGIENFKAILEAGGDINSKDIIGRTALSWAAQPGRVQAVEKIISLLPNKEAIDEVDIDGWTPLCWAARGTDCWLSADHASEPEEQVKTMKLLLEHGANRFVKASVGKEKWTPLKIARFTGQPEEVIELLKHGLVSEDEKEKENGEEKDEKKVPEEESEDDKSRKGVFSTSTCDSCRCRIYGFCYHCKECTDYDICWKCYTHKELVHFSDHIFDENGPEFEDSPDDEEHHDASSDSSDSTDSDSD</sequence>
<feature type="region of interest" description="Disordered" evidence="7">
    <location>
        <begin position="1717"/>
        <end position="1750"/>
    </location>
</feature>
<reference evidence="9 10" key="1">
    <citation type="submission" date="2017-02" db="EMBL/GenBank/DDBJ databases">
        <title>Genomes of Trichoderma spp. with biocontrol activity.</title>
        <authorList>
            <person name="Gardiner D."/>
            <person name="Kazan K."/>
            <person name="Vos C."/>
            <person name="Harvey P."/>
        </authorList>
    </citation>
    <scope>NUCLEOTIDE SEQUENCE [LARGE SCALE GENOMIC DNA]</scope>
    <source>
        <strain evidence="9 10">A5MH</strain>
    </source>
</reference>
<keyword evidence="4" id="KW-0862">Zinc</keyword>
<evidence type="ECO:0000256" key="6">
    <source>
        <dbReference type="PROSITE-ProRule" id="PRU00023"/>
    </source>
</evidence>
<dbReference type="Pfam" id="PF12796">
    <property type="entry name" value="Ank_2"/>
    <property type="match status" value="6"/>
</dbReference>
<dbReference type="PROSITE" id="PS01357">
    <property type="entry name" value="ZF_ZZ_1"/>
    <property type="match status" value="1"/>
</dbReference>
<feature type="compositionally biased region" description="Acidic residues" evidence="7">
    <location>
        <begin position="64"/>
        <end position="78"/>
    </location>
</feature>
<dbReference type="SUPFAM" id="SSF48403">
    <property type="entry name" value="Ankyrin repeat"/>
    <property type="match status" value="3"/>
</dbReference>
<evidence type="ECO:0000256" key="2">
    <source>
        <dbReference type="ARBA" id="ARBA00022737"/>
    </source>
</evidence>
<dbReference type="EMBL" id="MTYH01000036">
    <property type="protein sequence ID" value="PNP43866.1"/>
    <property type="molecule type" value="Genomic_DNA"/>
</dbReference>
<feature type="repeat" description="ANK" evidence="6">
    <location>
        <begin position="1229"/>
        <end position="1261"/>
    </location>
</feature>
<gene>
    <name evidence="9" type="ORF">TGAMA5MH_04149</name>
</gene>
<evidence type="ECO:0000256" key="4">
    <source>
        <dbReference type="ARBA" id="ARBA00022833"/>
    </source>
</evidence>
<keyword evidence="3" id="KW-0863">Zinc-finger</keyword>
<feature type="region of interest" description="Disordered" evidence="7">
    <location>
        <begin position="1"/>
        <end position="96"/>
    </location>
</feature>
<evidence type="ECO:0000256" key="7">
    <source>
        <dbReference type="SAM" id="MobiDB-lite"/>
    </source>
</evidence>
<proteinExistence type="predicted"/>
<feature type="repeat" description="ANK" evidence="6">
    <location>
        <begin position="1091"/>
        <end position="1123"/>
    </location>
</feature>
<dbReference type="PANTHER" id="PTHR24198">
    <property type="entry name" value="ANKYRIN REPEAT AND PROTEIN KINASE DOMAIN-CONTAINING PROTEIN"/>
    <property type="match status" value="1"/>
</dbReference>
<evidence type="ECO:0000259" key="8">
    <source>
        <dbReference type="PROSITE" id="PS01357"/>
    </source>
</evidence>
<dbReference type="InterPro" id="IPR056884">
    <property type="entry name" value="NPHP3-like_N"/>
</dbReference>
<dbReference type="Gene3D" id="1.25.40.20">
    <property type="entry name" value="Ankyrin repeat-containing domain"/>
    <property type="match status" value="5"/>
</dbReference>
<dbReference type="InterPro" id="IPR036770">
    <property type="entry name" value="Ankyrin_rpt-contain_sf"/>
</dbReference>
<comment type="caution">
    <text evidence="9">The sequence shown here is derived from an EMBL/GenBank/DDBJ whole genome shotgun (WGS) entry which is preliminary data.</text>
</comment>
<feature type="domain" description="ZZ-type" evidence="8">
    <location>
        <begin position="1753"/>
        <end position="1779"/>
    </location>
</feature>
<evidence type="ECO:0000313" key="9">
    <source>
        <dbReference type="EMBL" id="PNP43866.1"/>
    </source>
</evidence>
<dbReference type="InterPro" id="IPR002110">
    <property type="entry name" value="Ankyrin_rpt"/>
</dbReference>
<dbReference type="PRINTS" id="PR01415">
    <property type="entry name" value="ANKYRIN"/>
</dbReference>
<dbReference type="Proteomes" id="UP000236546">
    <property type="component" value="Unassembled WGS sequence"/>
</dbReference>
<feature type="repeat" description="ANK" evidence="6">
    <location>
        <begin position="1332"/>
        <end position="1364"/>
    </location>
</feature>
<dbReference type="InterPro" id="IPR000433">
    <property type="entry name" value="Znf_ZZ"/>
</dbReference>
<dbReference type="PROSITE" id="PS50297">
    <property type="entry name" value="ANK_REP_REGION"/>
    <property type="match status" value="5"/>
</dbReference>
<feature type="region of interest" description="Disordered" evidence="7">
    <location>
        <begin position="1795"/>
        <end position="1825"/>
    </location>
</feature>
<dbReference type="GO" id="GO:0008270">
    <property type="term" value="F:zinc ion binding"/>
    <property type="evidence" value="ECO:0007669"/>
    <property type="project" value="UniProtKB-KW"/>
</dbReference>